<proteinExistence type="predicted"/>
<keyword evidence="1" id="KW-0175">Coiled coil</keyword>
<feature type="coiled-coil region" evidence="1">
    <location>
        <begin position="432"/>
        <end position="466"/>
    </location>
</feature>
<evidence type="ECO:0000256" key="2">
    <source>
        <dbReference type="SAM" id="MobiDB-lite"/>
    </source>
</evidence>
<evidence type="ECO:0000313" key="3">
    <source>
        <dbReference type="EMBL" id="KAF2445241.1"/>
    </source>
</evidence>
<keyword evidence="4" id="KW-1185">Reference proteome</keyword>
<gene>
    <name evidence="3" type="ORF">P171DRAFT_485302</name>
</gene>
<protein>
    <recommendedName>
        <fullName evidence="5">C3H1-type domain-containing protein</fullName>
    </recommendedName>
</protein>
<feature type="compositionally biased region" description="Basic residues" evidence="2">
    <location>
        <begin position="379"/>
        <end position="388"/>
    </location>
</feature>
<comment type="caution">
    <text evidence="3">The sequence shown here is derived from an EMBL/GenBank/DDBJ whole genome shotgun (WGS) entry which is preliminary data.</text>
</comment>
<name>A0A9P4PLY5_9PLEO</name>
<feature type="region of interest" description="Disordered" evidence="2">
    <location>
        <begin position="361"/>
        <end position="420"/>
    </location>
</feature>
<organism evidence="3 4">
    <name type="scientific">Karstenula rhodostoma CBS 690.94</name>
    <dbReference type="NCBI Taxonomy" id="1392251"/>
    <lineage>
        <taxon>Eukaryota</taxon>
        <taxon>Fungi</taxon>
        <taxon>Dikarya</taxon>
        <taxon>Ascomycota</taxon>
        <taxon>Pezizomycotina</taxon>
        <taxon>Dothideomycetes</taxon>
        <taxon>Pleosporomycetidae</taxon>
        <taxon>Pleosporales</taxon>
        <taxon>Massarineae</taxon>
        <taxon>Didymosphaeriaceae</taxon>
        <taxon>Karstenula</taxon>
    </lineage>
</organism>
<reference evidence="3" key="1">
    <citation type="journal article" date="2020" name="Stud. Mycol.">
        <title>101 Dothideomycetes genomes: a test case for predicting lifestyles and emergence of pathogens.</title>
        <authorList>
            <person name="Haridas S."/>
            <person name="Albert R."/>
            <person name="Binder M."/>
            <person name="Bloem J."/>
            <person name="Labutti K."/>
            <person name="Salamov A."/>
            <person name="Andreopoulos B."/>
            <person name="Baker S."/>
            <person name="Barry K."/>
            <person name="Bills G."/>
            <person name="Bluhm B."/>
            <person name="Cannon C."/>
            <person name="Castanera R."/>
            <person name="Culley D."/>
            <person name="Daum C."/>
            <person name="Ezra D."/>
            <person name="Gonzalez J."/>
            <person name="Henrissat B."/>
            <person name="Kuo A."/>
            <person name="Liang C."/>
            <person name="Lipzen A."/>
            <person name="Lutzoni F."/>
            <person name="Magnuson J."/>
            <person name="Mondo S."/>
            <person name="Nolan M."/>
            <person name="Ohm R."/>
            <person name="Pangilinan J."/>
            <person name="Park H.-J."/>
            <person name="Ramirez L."/>
            <person name="Alfaro M."/>
            <person name="Sun H."/>
            <person name="Tritt A."/>
            <person name="Yoshinaga Y."/>
            <person name="Zwiers L.-H."/>
            <person name="Turgeon B."/>
            <person name="Goodwin S."/>
            <person name="Spatafora J."/>
            <person name="Crous P."/>
            <person name="Grigoriev I."/>
        </authorList>
    </citation>
    <scope>NUCLEOTIDE SEQUENCE</scope>
    <source>
        <strain evidence="3">CBS 690.94</strain>
    </source>
</reference>
<dbReference type="EMBL" id="MU001500">
    <property type="protein sequence ID" value="KAF2445241.1"/>
    <property type="molecule type" value="Genomic_DNA"/>
</dbReference>
<accession>A0A9P4PLY5</accession>
<sequence>MVQNHLRPSISPDGGIALDMSELHSTEGGIEPNSNTASSLVVGSGQAVVDTTLHPYTTEKNKSHDVISQRVAYLEKQNAELNAELALERRVSELRQKSFGLQRQASESRISLLSERNNAMWNNFETLSDHQRRRNLQQQNALKRDLRDMANLARHRAGLPPLNSGDSTGAICNEDDEYDSDVFDISNTGVRYKTRSVETSWRTGTADVEANPEDNSNIISMFESLPKLPLTLPNISSRLCVAKSAKGIALSDIPAIPQRSDFPARIKRTAAQSDSPPESNTPRFPVCIQCYVHNRRCDPGVICNSCFQDGKACKRAACKYYADGLCLVQQCTKAHEKDEAAYGDQIVEAGHVQKLRDEKDQWNHGYDSDDGDGGVEHIPKRKRKRPKTRAPLPTSAHDFRYHSRKMAASDSESGSEHDSDYECDTWELLHRLKQERKRRARLEDAKQVLKSEKIEAHKEIDELSKAKSGVDHQVEGLVKGFVEAMTLNDVNEVRTMGVKFIEAQGISLQGRLLWASEDTPMRDGDTTAHVDTNGIDMQKFRYSELQIRKKAEEAPSHMAKDKVRVKHAAMEK</sequence>
<evidence type="ECO:0000256" key="1">
    <source>
        <dbReference type="SAM" id="Coils"/>
    </source>
</evidence>
<dbReference type="Proteomes" id="UP000799764">
    <property type="component" value="Unassembled WGS sequence"/>
</dbReference>
<dbReference type="AlphaFoldDB" id="A0A9P4PLY5"/>
<evidence type="ECO:0008006" key="5">
    <source>
        <dbReference type="Google" id="ProtNLM"/>
    </source>
</evidence>
<evidence type="ECO:0000313" key="4">
    <source>
        <dbReference type="Proteomes" id="UP000799764"/>
    </source>
</evidence>